<feature type="region of interest" description="Disordered" evidence="1">
    <location>
        <begin position="1876"/>
        <end position="1920"/>
    </location>
</feature>
<evidence type="ECO:0000313" key="6">
    <source>
        <dbReference type="EMBL" id="QHQ25827.1"/>
    </source>
</evidence>
<evidence type="ECO:0000256" key="1">
    <source>
        <dbReference type="SAM" id="MobiDB-lite"/>
    </source>
</evidence>
<evidence type="ECO:0000259" key="5">
    <source>
        <dbReference type="Pfam" id="PF18857"/>
    </source>
</evidence>
<dbReference type="Pfam" id="PF18796">
    <property type="entry name" value="LPD1"/>
    <property type="match status" value="1"/>
</dbReference>
<dbReference type="InterPro" id="IPR041047">
    <property type="entry name" value="LPD1"/>
</dbReference>
<reference evidence="7" key="1">
    <citation type="submission" date="2019-11" db="EMBL/GenBank/DDBJ databases">
        <authorList>
            <person name="Jee S."/>
        </authorList>
    </citation>
    <scope>NUCLEOTIDE SEQUENCE [LARGE SCALE GENOMIC DNA]</scope>
    <source>
        <strain evidence="7">PZ1</strain>
    </source>
</reference>
<evidence type="ECO:0000259" key="3">
    <source>
        <dbReference type="Pfam" id="PF18799"/>
    </source>
</evidence>
<dbReference type="InterPro" id="IPR040561">
    <property type="entry name" value="LPD38"/>
</dbReference>
<feature type="domain" description="Phage MuF C-terminal" evidence="4">
    <location>
        <begin position="1777"/>
        <end position="1870"/>
    </location>
</feature>
<name>A0AAP9LDX9_9GAMM</name>
<feature type="domain" description="Large polyvalent protein-associated" evidence="2">
    <location>
        <begin position="1362"/>
        <end position="1441"/>
    </location>
</feature>
<dbReference type="Pfam" id="PF18819">
    <property type="entry name" value="MuF_C"/>
    <property type="match status" value="1"/>
</dbReference>
<dbReference type="Pfam" id="PF18799">
    <property type="entry name" value="LPD5"/>
    <property type="match status" value="1"/>
</dbReference>
<feature type="region of interest" description="Disordered" evidence="1">
    <location>
        <begin position="421"/>
        <end position="456"/>
    </location>
</feature>
<feature type="compositionally biased region" description="Polar residues" evidence="1">
    <location>
        <begin position="1885"/>
        <end position="1903"/>
    </location>
</feature>
<feature type="compositionally biased region" description="Polar residues" evidence="1">
    <location>
        <begin position="1909"/>
        <end position="1920"/>
    </location>
</feature>
<dbReference type="InterPro" id="IPR041131">
    <property type="entry name" value="MuF_C"/>
</dbReference>
<feature type="region of interest" description="Disordered" evidence="1">
    <location>
        <begin position="1166"/>
        <end position="1195"/>
    </location>
</feature>
<feature type="domain" description="Large polyvalent protein associated" evidence="5">
    <location>
        <begin position="2502"/>
        <end position="2676"/>
    </location>
</feature>
<gene>
    <name evidence="6" type="ORF">GMX10_18655</name>
</gene>
<evidence type="ECO:0000259" key="4">
    <source>
        <dbReference type="Pfam" id="PF18819"/>
    </source>
</evidence>
<accession>A0AAP9LDX9</accession>
<dbReference type="RefSeq" id="WP_161546998.1">
    <property type="nucleotide sequence ID" value="NZ_CP046377.1"/>
</dbReference>
<feature type="compositionally biased region" description="Polar residues" evidence="1">
    <location>
        <begin position="1"/>
        <end position="34"/>
    </location>
</feature>
<protein>
    <recommendedName>
        <fullName evidence="8">Large polyvalent protein-associated domain-containing protein</fullName>
    </recommendedName>
</protein>
<evidence type="ECO:0000313" key="7">
    <source>
        <dbReference type="Proteomes" id="UP000464054"/>
    </source>
</evidence>
<organism evidence="6 7">
    <name type="scientific">Pectobacterium parvum</name>
    <dbReference type="NCBI Taxonomy" id="2778550"/>
    <lineage>
        <taxon>Bacteria</taxon>
        <taxon>Pseudomonadati</taxon>
        <taxon>Pseudomonadota</taxon>
        <taxon>Gammaproteobacteria</taxon>
        <taxon>Enterobacterales</taxon>
        <taxon>Pectobacteriaceae</taxon>
        <taxon>Pectobacterium</taxon>
    </lineage>
</organism>
<evidence type="ECO:0000259" key="2">
    <source>
        <dbReference type="Pfam" id="PF18796"/>
    </source>
</evidence>
<proteinExistence type="predicted"/>
<feature type="compositionally biased region" description="Polar residues" evidence="1">
    <location>
        <begin position="428"/>
        <end position="442"/>
    </location>
</feature>
<dbReference type="EMBL" id="CP046377">
    <property type="protein sequence ID" value="QHQ25827.1"/>
    <property type="molecule type" value="Genomic_DNA"/>
</dbReference>
<dbReference type="InterPro" id="IPR040651">
    <property type="entry name" value="LPD5"/>
</dbReference>
<feature type="compositionally biased region" description="Basic and acidic residues" evidence="1">
    <location>
        <begin position="1166"/>
        <end position="1188"/>
    </location>
</feature>
<feature type="compositionally biased region" description="Polar residues" evidence="1">
    <location>
        <begin position="788"/>
        <end position="800"/>
    </location>
</feature>
<sequence>MANDPQQQRPEQQVTNTNRQALNIQQPDEQQSAAPINPYQEFFASGGWNKPVVEPKATIGDYGKSIAAAPFEFVQGLAQLPVGVTHAAENYANSDGQDEKRKKMGLSDETIANMRKVRGSISDGVDLVFGSIEKVAGSAADSIKDSMTEGGKQAAAQEFIKTEHDSKGEITGFSAGDGVFNIDSWVMNAAPSLAQMFTAAGAAKIGAKGIQGMIEKGTFERLRKTMPEDAALEAAKKTGEAAKAQAQKYGFIAGMSGSAQGQGGIDMREQINSLSFNELMESSTFQSAFSAIDASPNNANLSDTQKLELARTQVADQAASAVTADPRLLVVNIAASTLGDHTLLKLLTRKGAVSGVLSGMTTGAVSEGATEFAQGAGQRYVQNEQLIDTAGQKIDPMKDVLKTGANNAVVGAGMGGTIGAVGGMRGRSNNPAPEPNQNTDTSPAAEPSAPTQPQLSPYEEATQRYAAMDRAAVLREYANADLSNNADAKRAANDRLAGMDREDSVSQFAEQYQQQPDDELLVAYRELNEKTKRSDEEQIQYEAARSVLSQRLGVNQPQSTQIDVPEWQASGQPSAEGNGSSIPVVKMGEDSPPSGYTGEWRAGGPVISVTQGADNSQLNPENVVGTPQSRIDEFRDTPAYLREDPRIQGFAEDSDVQQALAEQQDSPTAEQLIRQQIEQGDQGYSPQELEALEQAERIIAARRPRLPAPGQTSVIAMPGEVRPLMGDDAQAGTGPQFDSGQQVSGQEFIPAERSPVMNEVGRANQTYDGEAVPTSAIEDKNIIFSGSPTIDEGQTAQPPQFTEGETRTQRQTRQFSDAMGVNDQVTLPDQRHRVAGVPVDPQTEAYARGEPVGQLKLFAPSKPYSSERVAKASKWAKTPGATVEQVDGGYAVRLPAPEQQKNKITDFGEELQGAAKHRWGQFSQAMDTDISRDDAKAQPLSKVFPHPEYARMANDGVDNSILASLAVLRAQIPNKPVHAGRVSSWADTALSVKSLASDLISGRQSFESLRSNMRSRPHLSKVADTIELVSQFKPEQMKEAAKYRINAAHYSMYNGQSYPQGKTVYELETTSGKAIRGVYADTLAELLPKAKSYIEQQIGTSLGEGSAKQSKIEIFRRRVDGQVFLGYKGGTQVLPLKAGFKNNAEAREYLQDNRPELEEKLEKLRKISRDEQRNPENQKRTGPERRNGDVSPEQFSSAFGFRGVQFGNYVEGSRRQTDLNDAFDALTDMADVLGVPAQSISLNGELGLAFGARGRGGQNSAKAHYEPDQVAINLTKGKGAGSLAHEWFHALDNYFGQADQRGFENKGRGDSFMTPSKRRNHVLQNGKFVPATHPVRQEVYDAFKGTMQAINNSGMVERSQTLDASRSKPYWSTVVELSARSFERYVLDKAQTKGISNDYLVNIRKADEHADPQSYAYPTNAELDGGIREAFDKLFRTLKTKETDKGTAFYSRQNASKSGGVSVSGADIGGGNIIHDGSFSRDGSKPETGMLRDRVQLAADGFVSHLNGAAKIKVKAVQTQAEAAAMMPNGIPAEFGTVHAIYQPELSRVIVIADNIANARELRAKLRHEVIAHHGLASVIGDVEYDRIMRVLHQTRDSQNKTIQDVWQQVEQSYGQESLETQANEFLAHMAERSELTKLGGVWDRFVTLMTNALRKAGVLNPMDITPAEIRNILRTITGRFQKTAMYANEQPGTREFDNTFSRTDALYSKADDVDPLKPLPQEAEQYRADLDRAMRSLKSADVPVKLGRTPPVLRAMGAPNLDMVITRDTVRKATNGVKHDVPLSVIENLPELMHDPIAVYRSSTQDDAVVVLLEASDVNQNPVVSAVHLNAKKGFIEVNRIASVYGTVGGMAKIQGMENSGLALYRREKQNPEWLRSRGLQLPKENTVQGSKPESGTTQGLQLPQRGSPDQGSGQNILSSADIRKNKTLYSRSGNPEMDAETSRKMGFNVEKGWFDKAKDFYQMAADKDRTELKQWWQETFHKLNTKTFDGLAPLKYAEDAADKSDAMVSGYTAARMSAGSGSVTAAVLEHGLVRYNKSEGITERIPGTGKADSLMGILDGLSNHRENFLKWIAGHRSERLMAEGKENNFTADEIAYMKSLNRGNEKLFADQKVKYDAFIKSIIDLQQDMGLIDPDSRATWEDAWYLPYYREAESGETHGPWTTRGIANQSSTIRKLKGSDLTIKDPIENLFNYVAKSVDASMKNEAMRRSVTNLADTDMLEAIDSPNKMDYQRIGKNVVKVYMGGQEHLVQVNDPDLYRAFTMIDLERSNSLFMRAARQAKRVLTIGTTSMPDFIIRNFMRDSVHSWAINKDGFKAIRSSWDGLNKAMRTDSTLVDMMFAGATFGGGYSNVYDPGGTAANIRKVLRRKGYKDSQIREFESSIVRNSKEAMDKMGWALEKYKKVSEGAENANRVATYDAALKAGKSKAQAAFESRDLMDFGMQGSSSLVIGLSDMVPFFNARLQGMSKLGRAIKDDPREVLKRGGYIAGLSLALLALNWGDERYEELQDWDKDAYWHAWFGDQHIRIPKPFEIGLMFGTLPERFARALGGEDAPGKFGKVMAHNFFETMAFNPIPQVTRPIIETFVNYDFFKGGPIENMADSNVIAGARYNDQTSLLMREIGESTNLSPKMLDHIITGYTGTLGSYILGATNIIMRNLGDNGESASLRVDELPVIKAIFRGSDPAKSTQYTEDFYRMMTKVNQINSTVNDYRKQGRHDDANELLQDNREKLSQRKAFTATQKHVKQLNDQIELTRIDRILTAEQKRERIDRLMEKRNILVQQTVKRVNPYFDK</sequence>
<evidence type="ECO:0008006" key="8">
    <source>
        <dbReference type="Google" id="ProtNLM"/>
    </source>
</evidence>
<dbReference type="Pfam" id="PF18857">
    <property type="entry name" value="LPD38"/>
    <property type="match status" value="1"/>
</dbReference>
<feature type="region of interest" description="Disordered" evidence="1">
    <location>
        <begin position="1"/>
        <end position="36"/>
    </location>
</feature>
<feature type="domain" description="Large polyvalent protein-associated" evidence="3">
    <location>
        <begin position="1053"/>
        <end position="1197"/>
    </location>
</feature>
<feature type="region of interest" description="Disordered" evidence="1">
    <location>
        <begin position="788"/>
        <end position="808"/>
    </location>
</feature>
<dbReference type="Proteomes" id="UP000464054">
    <property type="component" value="Chromosome"/>
</dbReference>